<comment type="caution">
    <text evidence="1">The sequence shown here is derived from an EMBL/GenBank/DDBJ whole genome shotgun (WGS) entry which is preliminary data.</text>
</comment>
<evidence type="ECO:0000313" key="1">
    <source>
        <dbReference type="EMBL" id="KAJ9126187.1"/>
    </source>
</evidence>
<name>A0ACC2XQG0_9TREE</name>
<dbReference type="EMBL" id="JASBWV010000006">
    <property type="protein sequence ID" value="KAJ9126187.1"/>
    <property type="molecule type" value="Genomic_DNA"/>
</dbReference>
<sequence>MTNLVIEKPIINTAAISSPPISPTSDQKRNEQHQDFESVLLSPTVGYGRTSAKSSQQGQSLHQNENRDSASYSEPSMEALASSGSPPSTVPIGIPQQGPRLHGSSSESASSSAVVTPQQHHSERFGSIGEINRSSVDSTVDVEATDFKIARSFIAKQPLSQTRPTSVVLVDEVCPLDIGVSTPVSTYLPPAAPKEQTQSGNPETDNTSISPTQKSRLSLLPSAFGFAASLLPLSKTESASSVDSASSTDRSSSSAGTLETSPTSPTTSVRHRRQSSDSSETSSIVSTSSSKGIVDSIPALGTLGPSSWRSLTTFLTSRGSVAPIQESPTTPKPGKNQRPAARNTLHIGEETPSTSFLLHHVTSASATADRRRSLELGGPQMLREGFERVKAEMVSAAKELREKESLKRDSARSDATLATTKEEDMNEAERSTSADLASKGGGKPDKHALSADGIDWRK</sequence>
<accession>A0ACC2XQG0</accession>
<keyword evidence="2" id="KW-1185">Reference proteome</keyword>
<evidence type="ECO:0000313" key="2">
    <source>
        <dbReference type="Proteomes" id="UP001234202"/>
    </source>
</evidence>
<organism evidence="1 2">
    <name type="scientific">Naganishia onofrii</name>
    <dbReference type="NCBI Taxonomy" id="1851511"/>
    <lineage>
        <taxon>Eukaryota</taxon>
        <taxon>Fungi</taxon>
        <taxon>Dikarya</taxon>
        <taxon>Basidiomycota</taxon>
        <taxon>Agaricomycotina</taxon>
        <taxon>Tremellomycetes</taxon>
        <taxon>Filobasidiales</taxon>
        <taxon>Filobasidiaceae</taxon>
        <taxon>Naganishia</taxon>
    </lineage>
</organism>
<protein>
    <submittedName>
        <fullName evidence="1">Uncharacterized protein</fullName>
    </submittedName>
</protein>
<dbReference type="Proteomes" id="UP001234202">
    <property type="component" value="Unassembled WGS sequence"/>
</dbReference>
<reference evidence="1" key="1">
    <citation type="submission" date="2023-04" db="EMBL/GenBank/DDBJ databases">
        <title>Draft Genome sequencing of Naganishia species isolated from polar environments using Oxford Nanopore Technology.</title>
        <authorList>
            <person name="Leo P."/>
            <person name="Venkateswaran K."/>
        </authorList>
    </citation>
    <scope>NUCLEOTIDE SEQUENCE</scope>
    <source>
        <strain evidence="1">DBVPG 5303</strain>
    </source>
</reference>
<gene>
    <name evidence="1" type="ORF">QFC24_002460</name>
</gene>
<proteinExistence type="predicted"/>